<dbReference type="HOGENOM" id="CLU_829473_0_0_1"/>
<evidence type="ECO:0000313" key="3">
    <source>
        <dbReference type="Proteomes" id="UP000054248"/>
    </source>
</evidence>
<sequence length="335" mass="36333">MSEGRKGMGKRAFPVETVFAPFPCVRLALACGLPSTGNHDSPTLASPSLKIPSPHLLNQQPRWLILSALLPSFLSMQSEPTATGLNLGLSVLNPDDSSNDDAAPIQRNPPQTIAQLSPEPLPVPGVALEFHFPQQPPLQQPQSPYTAHPTRPRGARPMSAISRSNHVGSASSFKQSVPDARNSMNVPQSEPTVNPSPAPTPIKFDRRESVDKLIVMVTADAENHAIVDITGAKDAASIRERMFSKLRIPDDDRQNYQIYRTELGEAALGDPITDDQLMIYCEAWADAKGTLKFLVQRNPTPPPQPQSATPTQATTTGIDLTALLPPRPEPSVYRD</sequence>
<feature type="compositionally biased region" description="Polar residues" evidence="1">
    <location>
        <begin position="161"/>
        <end position="175"/>
    </location>
</feature>
<feature type="compositionally biased region" description="Polar residues" evidence="1">
    <location>
        <begin position="182"/>
        <end position="193"/>
    </location>
</feature>
<feature type="compositionally biased region" description="Low complexity" evidence="1">
    <location>
        <begin position="306"/>
        <end position="316"/>
    </location>
</feature>
<accession>A0A0C3QTP0</accession>
<evidence type="ECO:0000256" key="1">
    <source>
        <dbReference type="SAM" id="MobiDB-lite"/>
    </source>
</evidence>
<dbReference type="AlphaFoldDB" id="A0A0C3QTP0"/>
<proteinExistence type="predicted"/>
<reference evidence="2 3" key="1">
    <citation type="submission" date="2014-04" db="EMBL/GenBank/DDBJ databases">
        <authorList>
            <consortium name="DOE Joint Genome Institute"/>
            <person name="Kuo A."/>
            <person name="Girlanda M."/>
            <person name="Perotto S."/>
            <person name="Kohler A."/>
            <person name="Nagy L.G."/>
            <person name="Floudas D."/>
            <person name="Copeland A."/>
            <person name="Barry K.W."/>
            <person name="Cichocki N."/>
            <person name="Veneault-Fourrey C."/>
            <person name="LaButti K."/>
            <person name="Lindquist E.A."/>
            <person name="Lipzen A."/>
            <person name="Lundell T."/>
            <person name="Morin E."/>
            <person name="Murat C."/>
            <person name="Sun H."/>
            <person name="Tunlid A."/>
            <person name="Henrissat B."/>
            <person name="Grigoriev I.V."/>
            <person name="Hibbett D.S."/>
            <person name="Martin F."/>
            <person name="Nordberg H.P."/>
            <person name="Cantor M.N."/>
            <person name="Hua S.X."/>
        </authorList>
    </citation>
    <scope>NUCLEOTIDE SEQUENCE [LARGE SCALE GENOMIC DNA]</scope>
    <source>
        <strain evidence="2 3">MUT 4182</strain>
    </source>
</reference>
<protein>
    <submittedName>
        <fullName evidence="2">Uncharacterized protein</fullName>
    </submittedName>
</protein>
<feature type="region of interest" description="Disordered" evidence="1">
    <location>
        <begin position="134"/>
        <end position="203"/>
    </location>
</feature>
<dbReference type="Proteomes" id="UP000054248">
    <property type="component" value="Unassembled WGS sequence"/>
</dbReference>
<evidence type="ECO:0000313" key="2">
    <source>
        <dbReference type="EMBL" id="KIO31639.1"/>
    </source>
</evidence>
<gene>
    <name evidence="2" type="ORF">M407DRAFT_19378</name>
</gene>
<organism evidence="2 3">
    <name type="scientific">Tulasnella calospora MUT 4182</name>
    <dbReference type="NCBI Taxonomy" id="1051891"/>
    <lineage>
        <taxon>Eukaryota</taxon>
        <taxon>Fungi</taxon>
        <taxon>Dikarya</taxon>
        <taxon>Basidiomycota</taxon>
        <taxon>Agaricomycotina</taxon>
        <taxon>Agaricomycetes</taxon>
        <taxon>Cantharellales</taxon>
        <taxon>Tulasnellaceae</taxon>
        <taxon>Tulasnella</taxon>
    </lineage>
</organism>
<dbReference type="OrthoDB" id="339325at2759"/>
<dbReference type="EMBL" id="KN822961">
    <property type="protein sequence ID" value="KIO31639.1"/>
    <property type="molecule type" value="Genomic_DNA"/>
</dbReference>
<feature type="region of interest" description="Disordered" evidence="1">
    <location>
        <begin position="297"/>
        <end position="335"/>
    </location>
</feature>
<reference evidence="3" key="2">
    <citation type="submission" date="2015-01" db="EMBL/GenBank/DDBJ databases">
        <title>Evolutionary Origins and Diversification of the Mycorrhizal Mutualists.</title>
        <authorList>
            <consortium name="DOE Joint Genome Institute"/>
            <consortium name="Mycorrhizal Genomics Consortium"/>
            <person name="Kohler A."/>
            <person name="Kuo A."/>
            <person name="Nagy L.G."/>
            <person name="Floudas D."/>
            <person name="Copeland A."/>
            <person name="Barry K.W."/>
            <person name="Cichocki N."/>
            <person name="Veneault-Fourrey C."/>
            <person name="LaButti K."/>
            <person name="Lindquist E.A."/>
            <person name="Lipzen A."/>
            <person name="Lundell T."/>
            <person name="Morin E."/>
            <person name="Murat C."/>
            <person name="Riley R."/>
            <person name="Ohm R."/>
            <person name="Sun H."/>
            <person name="Tunlid A."/>
            <person name="Henrissat B."/>
            <person name="Grigoriev I.V."/>
            <person name="Hibbett D.S."/>
            <person name="Martin F."/>
        </authorList>
    </citation>
    <scope>NUCLEOTIDE SEQUENCE [LARGE SCALE GENOMIC DNA]</scope>
    <source>
        <strain evidence="3">MUT 4182</strain>
    </source>
</reference>
<keyword evidence="3" id="KW-1185">Reference proteome</keyword>
<name>A0A0C3QTP0_9AGAM</name>